<reference evidence="3" key="1">
    <citation type="submission" date="2021-09" db="EMBL/GenBank/DDBJ databases">
        <authorList>
            <person name="Martin H S."/>
        </authorList>
    </citation>
    <scope>NUCLEOTIDE SEQUENCE</scope>
</reference>
<dbReference type="EMBL" id="CAKASE010000083">
    <property type="protein sequence ID" value="CAG9585516.1"/>
    <property type="molecule type" value="Genomic_DNA"/>
</dbReference>
<keyword evidence="4" id="KW-1185">Reference proteome</keyword>
<dbReference type="SMART" id="SM00454">
    <property type="entry name" value="SAM"/>
    <property type="match status" value="1"/>
</dbReference>
<dbReference type="SUPFAM" id="SSF47769">
    <property type="entry name" value="SAM/Pointed domain"/>
    <property type="match status" value="1"/>
</dbReference>
<dbReference type="InterPro" id="IPR001660">
    <property type="entry name" value="SAM"/>
</dbReference>
<organism evidence="3 4">
    <name type="scientific">Danaus chrysippus</name>
    <name type="common">African queen</name>
    <dbReference type="NCBI Taxonomy" id="151541"/>
    <lineage>
        <taxon>Eukaryota</taxon>
        <taxon>Metazoa</taxon>
        <taxon>Ecdysozoa</taxon>
        <taxon>Arthropoda</taxon>
        <taxon>Hexapoda</taxon>
        <taxon>Insecta</taxon>
        <taxon>Pterygota</taxon>
        <taxon>Neoptera</taxon>
        <taxon>Endopterygota</taxon>
        <taxon>Lepidoptera</taxon>
        <taxon>Glossata</taxon>
        <taxon>Ditrysia</taxon>
        <taxon>Papilionoidea</taxon>
        <taxon>Nymphalidae</taxon>
        <taxon>Danainae</taxon>
        <taxon>Danaini</taxon>
        <taxon>Danaina</taxon>
        <taxon>Danaus</taxon>
        <taxon>Anosia</taxon>
    </lineage>
</organism>
<proteinExistence type="predicted"/>
<dbReference type="PROSITE" id="PS50105">
    <property type="entry name" value="SAM_DOMAIN"/>
    <property type="match status" value="1"/>
</dbReference>
<keyword evidence="1" id="KW-0472">Membrane</keyword>
<keyword evidence="1" id="KW-1133">Transmembrane helix</keyword>
<dbReference type="Proteomes" id="UP000789524">
    <property type="component" value="Unassembled WGS sequence"/>
</dbReference>
<accession>A0A8J2R8R7</accession>
<dbReference type="InterPro" id="IPR013761">
    <property type="entry name" value="SAM/pointed_sf"/>
</dbReference>
<dbReference type="AlphaFoldDB" id="A0A8J2R8R7"/>
<feature type="transmembrane region" description="Helical" evidence="1">
    <location>
        <begin position="183"/>
        <end position="204"/>
    </location>
</feature>
<dbReference type="Pfam" id="PF07647">
    <property type="entry name" value="SAM_2"/>
    <property type="match status" value="1"/>
</dbReference>
<keyword evidence="1" id="KW-0812">Transmembrane</keyword>
<name>A0A8J2R8R7_9NEOP</name>
<gene>
    <name evidence="3" type="ORF">DCHRY22_LOCUS15913</name>
</gene>
<protein>
    <submittedName>
        <fullName evidence="3">(African queen) hypothetical protein</fullName>
    </submittedName>
</protein>
<comment type="caution">
    <text evidence="3">The sequence shown here is derived from an EMBL/GenBank/DDBJ whole genome shotgun (WGS) entry which is preliminary data.</text>
</comment>
<dbReference type="Gene3D" id="1.10.150.50">
    <property type="entry name" value="Transcription Factor, Ets-1"/>
    <property type="match status" value="1"/>
</dbReference>
<evidence type="ECO:0000313" key="3">
    <source>
        <dbReference type="EMBL" id="CAG9585516.1"/>
    </source>
</evidence>
<sequence length="208" mass="23497">MDPETDGVLKLPTKNLIDPTGFDVTMTAVLIGLGAEKYIDVFRKHNIGQCTLMELNDEDLTILGVDDPSIRRKLIEEVKNLPTYDETKQTAQSNNLDLIEIIDVIEESTQHLYRIYLSMMTNTLALKKNKVEDYLIEKDKYASNISISTLSEMTNILNSMDIALHSQIKVLSQRSRERRNKKIIVGTVGCAVIAVLTICFVKSLQHIN</sequence>
<feature type="domain" description="SAM" evidence="2">
    <location>
        <begin position="30"/>
        <end position="84"/>
    </location>
</feature>
<evidence type="ECO:0000313" key="4">
    <source>
        <dbReference type="Proteomes" id="UP000789524"/>
    </source>
</evidence>
<evidence type="ECO:0000256" key="1">
    <source>
        <dbReference type="SAM" id="Phobius"/>
    </source>
</evidence>
<dbReference type="OrthoDB" id="448455at2759"/>
<evidence type="ECO:0000259" key="2">
    <source>
        <dbReference type="PROSITE" id="PS50105"/>
    </source>
</evidence>